<name>A0AAW2GJL7_9HYME</name>
<dbReference type="AlphaFoldDB" id="A0AAW2GJL7"/>
<comment type="caution">
    <text evidence="2">The sequence shown here is derived from an EMBL/GenBank/DDBJ whole genome shotgun (WGS) entry which is preliminary data.</text>
</comment>
<evidence type="ECO:0000256" key="1">
    <source>
        <dbReference type="SAM" id="MobiDB-lite"/>
    </source>
</evidence>
<proteinExistence type="predicted"/>
<keyword evidence="3" id="KW-1185">Reference proteome</keyword>
<feature type="region of interest" description="Disordered" evidence="1">
    <location>
        <begin position="40"/>
        <end position="60"/>
    </location>
</feature>
<organism evidence="2 3">
    <name type="scientific">Cardiocondyla obscurior</name>
    <dbReference type="NCBI Taxonomy" id="286306"/>
    <lineage>
        <taxon>Eukaryota</taxon>
        <taxon>Metazoa</taxon>
        <taxon>Ecdysozoa</taxon>
        <taxon>Arthropoda</taxon>
        <taxon>Hexapoda</taxon>
        <taxon>Insecta</taxon>
        <taxon>Pterygota</taxon>
        <taxon>Neoptera</taxon>
        <taxon>Endopterygota</taxon>
        <taxon>Hymenoptera</taxon>
        <taxon>Apocrita</taxon>
        <taxon>Aculeata</taxon>
        <taxon>Formicoidea</taxon>
        <taxon>Formicidae</taxon>
        <taxon>Myrmicinae</taxon>
        <taxon>Cardiocondyla</taxon>
    </lineage>
</organism>
<evidence type="ECO:0000313" key="3">
    <source>
        <dbReference type="Proteomes" id="UP001430953"/>
    </source>
</evidence>
<dbReference type="EMBL" id="JADYXP020000004">
    <property type="protein sequence ID" value="KAL0127294.1"/>
    <property type="molecule type" value="Genomic_DNA"/>
</dbReference>
<accession>A0AAW2GJL7</accession>
<sequence>MALENYRTASRERMWQYDDMWHNNRCGNRHVREQNCKTWCSSSTKKGGKKRKKKNKSGISSPFDCALLACSRGKLYLFRLDRANDLRYDAIKTPDVSPPHKYESRHVILVFSERFPLTIRSKSSLHVNGKS</sequence>
<gene>
    <name evidence="2" type="ORF">PUN28_005520</name>
</gene>
<evidence type="ECO:0000313" key="2">
    <source>
        <dbReference type="EMBL" id="KAL0127294.1"/>
    </source>
</evidence>
<dbReference type="Proteomes" id="UP001430953">
    <property type="component" value="Unassembled WGS sequence"/>
</dbReference>
<reference evidence="2 3" key="1">
    <citation type="submission" date="2023-03" db="EMBL/GenBank/DDBJ databases">
        <title>High recombination rates correlate with genetic variation in Cardiocondyla obscurior ants.</title>
        <authorList>
            <person name="Errbii M."/>
        </authorList>
    </citation>
    <scope>NUCLEOTIDE SEQUENCE [LARGE SCALE GENOMIC DNA]</scope>
    <source>
        <strain evidence="2">Alpha-2009</strain>
        <tissue evidence="2">Whole body</tissue>
    </source>
</reference>
<protein>
    <submittedName>
        <fullName evidence="2">Uncharacterized protein</fullName>
    </submittedName>
</protein>
<feature type="compositionally biased region" description="Basic residues" evidence="1">
    <location>
        <begin position="46"/>
        <end position="56"/>
    </location>
</feature>